<evidence type="ECO:0008006" key="5">
    <source>
        <dbReference type="Google" id="ProtNLM"/>
    </source>
</evidence>
<reference evidence="3 4" key="1">
    <citation type="submission" date="2019-02" db="EMBL/GenBank/DDBJ databases">
        <title>Deep-cultivation of Planctomycetes and their phenomic and genomic characterization uncovers novel biology.</title>
        <authorList>
            <person name="Wiegand S."/>
            <person name="Jogler M."/>
            <person name="Boedeker C."/>
            <person name="Pinto D."/>
            <person name="Vollmers J."/>
            <person name="Rivas-Marin E."/>
            <person name="Kohn T."/>
            <person name="Peeters S.H."/>
            <person name="Heuer A."/>
            <person name="Rast P."/>
            <person name="Oberbeckmann S."/>
            <person name="Bunk B."/>
            <person name="Jeske O."/>
            <person name="Meyerdierks A."/>
            <person name="Storesund J.E."/>
            <person name="Kallscheuer N."/>
            <person name="Luecker S."/>
            <person name="Lage O.M."/>
            <person name="Pohl T."/>
            <person name="Merkel B.J."/>
            <person name="Hornburger P."/>
            <person name="Mueller R.-W."/>
            <person name="Bruemmer F."/>
            <person name="Labrenz M."/>
            <person name="Spormann A.M."/>
            <person name="Op Den Camp H."/>
            <person name="Overmann J."/>
            <person name="Amann R."/>
            <person name="Jetten M.S.M."/>
            <person name="Mascher T."/>
            <person name="Medema M.H."/>
            <person name="Devos D.P."/>
            <person name="Kaster A.-K."/>
            <person name="Ovreas L."/>
            <person name="Rohde M."/>
            <person name="Galperin M.Y."/>
            <person name="Jogler C."/>
        </authorList>
    </citation>
    <scope>NUCLEOTIDE SEQUENCE [LARGE SCALE GENOMIC DNA]</scope>
    <source>
        <strain evidence="3 4">Poly59</strain>
    </source>
</reference>
<feature type="transmembrane region" description="Helical" evidence="2">
    <location>
        <begin position="32"/>
        <end position="56"/>
    </location>
</feature>
<feature type="region of interest" description="Disordered" evidence="1">
    <location>
        <begin position="1"/>
        <end position="25"/>
    </location>
</feature>
<organism evidence="3 4">
    <name type="scientific">Rubripirellula reticaptiva</name>
    <dbReference type="NCBI Taxonomy" id="2528013"/>
    <lineage>
        <taxon>Bacteria</taxon>
        <taxon>Pseudomonadati</taxon>
        <taxon>Planctomycetota</taxon>
        <taxon>Planctomycetia</taxon>
        <taxon>Pirellulales</taxon>
        <taxon>Pirellulaceae</taxon>
        <taxon>Rubripirellula</taxon>
    </lineage>
</organism>
<dbReference type="SUPFAM" id="SSF48452">
    <property type="entry name" value="TPR-like"/>
    <property type="match status" value="1"/>
</dbReference>
<keyword evidence="4" id="KW-1185">Reference proteome</keyword>
<dbReference type="Proteomes" id="UP000317977">
    <property type="component" value="Unassembled WGS sequence"/>
</dbReference>
<feature type="compositionally biased region" description="Basic and acidic residues" evidence="1">
    <location>
        <begin position="1"/>
        <end position="12"/>
    </location>
</feature>
<feature type="compositionally biased region" description="Polar residues" evidence="1">
    <location>
        <begin position="1101"/>
        <end position="1111"/>
    </location>
</feature>
<dbReference type="EMBL" id="SJPX01000003">
    <property type="protein sequence ID" value="TWU51338.1"/>
    <property type="molecule type" value="Genomic_DNA"/>
</dbReference>
<evidence type="ECO:0000313" key="3">
    <source>
        <dbReference type="EMBL" id="TWU51338.1"/>
    </source>
</evidence>
<proteinExistence type="predicted"/>
<accession>A0A5C6EQX3</accession>
<keyword evidence="2" id="KW-1133">Transmembrane helix</keyword>
<gene>
    <name evidence="3" type="ORF">Poly59_29300</name>
</gene>
<dbReference type="OrthoDB" id="250113at2"/>
<comment type="caution">
    <text evidence="3">The sequence shown here is derived from an EMBL/GenBank/DDBJ whole genome shotgun (WGS) entry which is preliminary data.</text>
</comment>
<feature type="compositionally biased region" description="Polar residues" evidence="1">
    <location>
        <begin position="13"/>
        <end position="25"/>
    </location>
</feature>
<dbReference type="Gene3D" id="1.25.40.10">
    <property type="entry name" value="Tetratricopeptide repeat domain"/>
    <property type="match status" value="1"/>
</dbReference>
<evidence type="ECO:0000313" key="4">
    <source>
        <dbReference type="Proteomes" id="UP000317977"/>
    </source>
</evidence>
<keyword evidence="2" id="KW-0472">Membrane</keyword>
<protein>
    <recommendedName>
        <fullName evidence="5">Tetratricopeptide repeat protein</fullName>
    </recommendedName>
</protein>
<dbReference type="InterPro" id="IPR011990">
    <property type="entry name" value="TPR-like_helical_dom_sf"/>
</dbReference>
<evidence type="ECO:0000256" key="2">
    <source>
        <dbReference type="SAM" id="Phobius"/>
    </source>
</evidence>
<dbReference type="AlphaFoldDB" id="A0A5C6EQX3"/>
<sequence length="1180" mass="130908">MSHDPFSEHASDSRTAQTSANQPSGSNKTIGLILGGLTLLGILFCGGVAVIAYFAVQGAAGSTGLVAVPPRPTKLSEAFQVDANNFERSLVRRFGESQQSEIDSDSVPHFDSSVAAFVNECVEANRVGDTIPMNREMFLDAVQASPCGNSEFGLIDRMAIRSWLDQYEPAPDKFDTHVQIIDVHVDSGTLPGDPKLAQVSLIFYSEESQADAQQWFLINAGDKWEIYDWQSLDFGRRTSDEYAAYNAGDPATSDGYDSAIDQAVDAQRLWNEGQQELAIAKLRQCEAIPMLAEDRSIAMLRIAYIWMSFDEYGEAIRPLTAIKNPDQMWGVWPVLSVCYLNTGEKERALKAALKSQAQSANHPRTHWLLATVYEAFDRDDESADEAVIALQGCPLDQTLVNMVTNNRRTEDVPALVSAVAQIGMPAWIQLADSAAYGMEWSKAVLDFVESGNGIETDAAIVALLRANEAWSRQDYDAAAENFILARDKTSDDQLRRVAVQDHADARIERDRYLSLFTESDDVEGTIRTLCHWVFQDEFYGDVQSLLTAFETHEMDEILSANPNAQPWEIGVRGWCRHELDEHDLALPDLTEFVDWLSSEAITANESTNGDSDPQWLIDSSNETLTETMLSLGKYRDVVERFPNHAGYQSMLVNDLMVQGKESVVAFLDATQTATDPVIKLTRTRLEAFLSVCKGDVSTADSLHRKAISIVDQADPENEHSLRLILNRQRAIDSVINRALPSEIEMAEIDLPLVIFHAVEEAARLNDSKTMRAWAQRVEAVDSDNVDHVMIKTRFAELRFAGGQYGETVELLSESQLNGSEGYWSNRQRELRKQALLELGKSDVLLSELFSKPLSDDGLAPPKPSLHGDGALAVQALALVAKGDFEKLDSIFSTVDKDEVGNWLSIPSQRRWLVRHADDPSIKALLQKHPMSIGYLAPESLGQIWTTANRSMTKDDIESLLESEMGEIFEVVPVSLANEAKESSAWTASSASGQRILIGSSIQTARGTRLPIRKRDEFSQPLLRISIAILDQLPNANRRLFEIASALASDDAIAFTWVDESLTWFGPDLPSKIRWEDRVPIHAETTPTSIDTAENDEDMNSDPRSPQEWTSDLKSSQTPLLVQVTLECGEIIESLPATLIRVEADQYGLIVESMSDSKIEPLFKTGQTYSIRPGYISRAEP</sequence>
<evidence type="ECO:0000256" key="1">
    <source>
        <dbReference type="SAM" id="MobiDB-lite"/>
    </source>
</evidence>
<feature type="region of interest" description="Disordered" evidence="1">
    <location>
        <begin position="1083"/>
        <end position="1111"/>
    </location>
</feature>
<keyword evidence="2" id="KW-0812">Transmembrane</keyword>
<dbReference type="RefSeq" id="WP_146534716.1">
    <property type="nucleotide sequence ID" value="NZ_SJPX01000003.1"/>
</dbReference>
<name>A0A5C6EQX3_9BACT</name>